<dbReference type="RefSeq" id="WP_322395594.1">
    <property type="nucleotide sequence ID" value="NZ_WNUI01000205.1"/>
</dbReference>
<proteinExistence type="predicted"/>
<dbReference type="Pfam" id="PF13079">
    <property type="entry name" value="DUF3916"/>
    <property type="match status" value="1"/>
</dbReference>
<name>A0AAW9HYB0_CLOPF</name>
<comment type="caution">
    <text evidence="1">The sequence shown here is derived from an EMBL/GenBank/DDBJ whole genome shotgun (WGS) entry which is preliminary data.</text>
</comment>
<evidence type="ECO:0000313" key="2">
    <source>
        <dbReference type="Proteomes" id="UP001288778"/>
    </source>
</evidence>
<dbReference type="AlphaFoldDB" id="A0AAW9HYB0"/>
<dbReference type="Proteomes" id="UP001288778">
    <property type="component" value="Unassembled WGS sequence"/>
</dbReference>
<accession>A0AAW9HYB0</accession>
<dbReference type="EMBL" id="WNUI01000205">
    <property type="protein sequence ID" value="MDZ4910358.1"/>
    <property type="molecule type" value="Genomic_DNA"/>
</dbReference>
<evidence type="ECO:0000313" key="1">
    <source>
        <dbReference type="EMBL" id="MDZ4910358.1"/>
    </source>
</evidence>
<sequence>MENNLIELTSGFPKIDLGHGYWHLHIPTYQRFIDSYKTPASLRRKCIQLIIDRVEFLIKNKLQSDAPIRVVACINLPSLWDSQIIAFFGDEYYKNFFNRNTDYQKWIPLSKERDICKEWNL</sequence>
<feature type="non-terminal residue" evidence="1">
    <location>
        <position position="121"/>
    </location>
</feature>
<organism evidence="1 2">
    <name type="scientific">Clostridium perfringens</name>
    <dbReference type="NCBI Taxonomy" id="1502"/>
    <lineage>
        <taxon>Bacteria</taxon>
        <taxon>Bacillati</taxon>
        <taxon>Bacillota</taxon>
        <taxon>Clostridia</taxon>
        <taxon>Eubacteriales</taxon>
        <taxon>Clostridiaceae</taxon>
        <taxon>Clostridium</taxon>
    </lineage>
</organism>
<gene>
    <name evidence="1" type="ORF">GNF68_15195</name>
</gene>
<reference evidence="1" key="1">
    <citation type="submission" date="2019-11" db="EMBL/GenBank/DDBJ databases">
        <title>Characterization of Clostridium perfringens isolates from swine manure treated agricultural soils.</title>
        <authorList>
            <person name="Wushke S.T."/>
        </authorList>
    </citation>
    <scope>NUCLEOTIDE SEQUENCE</scope>
    <source>
        <strain evidence="1">X94</strain>
    </source>
</reference>
<protein>
    <submittedName>
        <fullName evidence="1">DUF3916 domain-containing protein</fullName>
    </submittedName>
</protein>
<dbReference type="InterPro" id="IPR025075">
    <property type="entry name" value="DUF3916"/>
</dbReference>